<protein>
    <submittedName>
        <fullName evidence="1">Uncharacterized protein</fullName>
    </submittedName>
</protein>
<gene>
    <name evidence="1" type="ORF">ERS013201_01636</name>
</gene>
<evidence type="ECO:0000313" key="1">
    <source>
        <dbReference type="EMBL" id="CSC04273.1"/>
    </source>
</evidence>
<proteinExistence type="predicted"/>
<dbReference type="Proteomes" id="UP000046067">
    <property type="component" value="Unassembled WGS sequence"/>
</dbReference>
<organism evidence="1 2">
    <name type="scientific">Vibrio cholerae</name>
    <dbReference type="NCBI Taxonomy" id="666"/>
    <lineage>
        <taxon>Bacteria</taxon>
        <taxon>Pseudomonadati</taxon>
        <taxon>Pseudomonadota</taxon>
        <taxon>Gammaproteobacteria</taxon>
        <taxon>Vibrionales</taxon>
        <taxon>Vibrionaceae</taxon>
        <taxon>Vibrio</taxon>
    </lineage>
</organism>
<sequence>MKRAPAKVSLESSTATQGQFRVLIFIPCAVRDGQARR</sequence>
<reference evidence="1 2" key="1">
    <citation type="submission" date="2015-07" db="EMBL/GenBank/DDBJ databases">
        <authorList>
            <consortium name="Pathogen Informatics"/>
        </authorList>
    </citation>
    <scope>NUCLEOTIDE SEQUENCE [LARGE SCALE GENOMIC DNA]</scope>
    <source>
        <strain evidence="1 2">A325</strain>
    </source>
</reference>
<accession>A0A655X5M7</accession>
<dbReference type="EMBL" id="CWQJ01000008">
    <property type="protein sequence ID" value="CSC04273.1"/>
    <property type="molecule type" value="Genomic_DNA"/>
</dbReference>
<dbReference type="AlphaFoldDB" id="A0A655X5M7"/>
<evidence type="ECO:0000313" key="2">
    <source>
        <dbReference type="Proteomes" id="UP000046067"/>
    </source>
</evidence>
<name>A0A655X5M7_VIBCL</name>